<comment type="caution">
    <text evidence="1">The sequence shown here is derived from an EMBL/GenBank/DDBJ whole genome shotgun (WGS) entry which is preliminary data.</text>
</comment>
<evidence type="ECO:0000313" key="2">
    <source>
        <dbReference type="Proteomes" id="UP001139648"/>
    </source>
</evidence>
<evidence type="ECO:0000313" key="1">
    <source>
        <dbReference type="EMBL" id="MCP2356537.1"/>
    </source>
</evidence>
<dbReference type="AlphaFoldDB" id="A0A9X2GD05"/>
<dbReference type="EMBL" id="JAMZEB010000002">
    <property type="protein sequence ID" value="MCP2356537.1"/>
    <property type="molecule type" value="Genomic_DNA"/>
</dbReference>
<dbReference type="Proteomes" id="UP001139648">
    <property type="component" value="Unassembled WGS sequence"/>
</dbReference>
<protein>
    <submittedName>
        <fullName evidence="1">Uncharacterized protein</fullName>
    </submittedName>
</protein>
<accession>A0A9X2GD05</accession>
<gene>
    <name evidence="1" type="ORF">HD597_003557</name>
</gene>
<keyword evidence="2" id="KW-1185">Reference proteome</keyword>
<sequence>MALGDRGQAERAGLACTVTLPGHGVMTVEDAVRRLGLDAAILRAEREVEPEDKP</sequence>
<dbReference type="RefSeq" id="WP_253743474.1">
    <property type="nucleotide sequence ID" value="NZ_BAABKA010000057.1"/>
</dbReference>
<reference evidence="1" key="1">
    <citation type="submission" date="2022-06" db="EMBL/GenBank/DDBJ databases">
        <title>Sequencing the genomes of 1000 actinobacteria strains.</title>
        <authorList>
            <person name="Klenk H.-P."/>
        </authorList>
    </citation>
    <scope>NUCLEOTIDE SEQUENCE</scope>
    <source>
        <strain evidence="1">DSM 46694</strain>
    </source>
</reference>
<organism evidence="1 2">
    <name type="scientific">Nonomuraea thailandensis</name>
    <dbReference type="NCBI Taxonomy" id="1188745"/>
    <lineage>
        <taxon>Bacteria</taxon>
        <taxon>Bacillati</taxon>
        <taxon>Actinomycetota</taxon>
        <taxon>Actinomycetes</taxon>
        <taxon>Streptosporangiales</taxon>
        <taxon>Streptosporangiaceae</taxon>
        <taxon>Nonomuraea</taxon>
    </lineage>
</organism>
<proteinExistence type="predicted"/>
<name>A0A9X2GD05_9ACTN</name>